<feature type="non-terminal residue" evidence="3">
    <location>
        <position position="1"/>
    </location>
</feature>
<accession>A0A6A5TRU3</accession>
<evidence type="ECO:0000256" key="1">
    <source>
        <dbReference type="SAM" id="MobiDB-lite"/>
    </source>
</evidence>
<proteinExistence type="predicted"/>
<keyword evidence="2" id="KW-0812">Transmembrane</keyword>
<protein>
    <submittedName>
        <fullName evidence="3">Uncharacterized protein</fullName>
    </submittedName>
</protein>
<organism evidence="3 4">
    <name type="scientific">Byssothecium circinans</name>
    <dbReference type="NCBI Taxonomy" id="147558"/>
    <lineage>
        <taxon>Eukaryota</taxon>
        <taxon>Fungi</taxon>
        <taxon>Dikarya</taxon>
        <taxon>Ascomycota</taxon>
        <taxon>Pezizomycotina</taxon>
        <taxon>Dothideomycetes</taxon>
        <taxon>Pleosporomycetidae</taxon>
        <taxon>Pleosporales</taxon>
        <taxon>Massarineae</taxon>
        <taxon>Massarinaceae</taxon>
        <taxon>Byssothecium</taxon>
    </lineage>
</organism>
<feature type="compositionally biased region" description="Polar residues" evidence="1">
    <location>
        <begin position="14"/>
        <end position="32"/>
    </location>
</feature>
<sequence length="105" mass="11644">MFQRLSHSVCLTNPSLAPTLQSTNGKSSNTRSLLRPAAPRNVSKAKATWTRPVPSHLPRNMSKSQNVSCPQWRKKKKGLPWGITGYCAFSLVELGVWTYAAFLNS</sequence>
<dbReference type="EMBL" id="ML976996">
    <property type="protein sequence ID" value="KAF1955128.1"/>
    <property type="molecule type" value="Genomic_DNA"/>
</dbReference>
<evidence type="ECO:0000313" key="4">
    <source>
        <dbReference type="Proteomes" id="UP000800035"/>
    </source>
</evidence>
<dbReference type="Proteomes" id="UP000800035">
    <property type="component" value="Unassembled WGS sequence"/>
</dbReference>
<keyword evidence="4" id="KW-1185">Reference proteome</keyword>
<name>A0A6A5TRU3_9PLEO</name>
<reference evidence="3" key="1">
    <citation type="journal article" date="2020" name="Stud. Mycol.">
        <title>101 Dothideomycetes genomes: a test case for predicting lifestyles and emergence of pathogens.</title>
        <authorList>
            <person name="Haridas S."/>
            <person name="Albert R."/>
            <person name="Binder M."/>
            <person name="Bloem J."/>
            <person name="Labutti K."/>
            <person name="Salamov A."/>
            <person name="Andreopoulos B."/>
            <person name="Baker S."/>
            <person name="Barry K."/>
            <person name="Bills G."/>
            <person name="Bluhm B."/>
            <person name="Cannon C."/>
            <person name="Castanera R."/>
            <person name="Culley D."/>
            <person name="Daum C."/>
            <person name="Ezra D."/>
            <person name="Gonzalez J."/>
            <person name="Henrissat B."/>
            <person name="Kuo A."/>
            <person name="Liang C."/>
            <person name="Lipzen A."/>
            <person name="Lutzoni F."/>
            <person name="Magnuson J."/>
            <person name="Mondo S."/>
            <person name="Nolan M."/>
            <person name="Ohm R."/>
            <person name="Pangilinan J."/>
            <person name="Park H.-J."/>
            <person name="Ramirez L."/>
            <person name="Alfaro M."/>
            <person name="Sun H."/>
            <person name="Tritt A."/>
            <person name="Yoshinaga Y."/>
            <person name="Zwiers L.-H."/>
            <person name="Turgeon B."/>
            <person name="Goodwin S."/>
            <person name="Spatafora J."/>
            <person name="Crous P."/>
            <person name="Grigoriev I."/>
        </authorList>
    </citation>
    <scope>NUCLEOTIDE SEQUENCE</scope>
    <source>
        <strain evidence="3">CBS 675.92</strain>
    </source>
</reference>
<keyword evidence="2" id="KW-1133">Transmembrane helix</keyword>
<gene>
    <name evidence="3" type="ORF">CC80DRAFT_493450</name>
</gene>
<dbReference type="AlphaFoldDB" id="A0A6A5TRU3"/>
<feature type="transmembrane region" description="Helical" evidence="2">
    <location>
        <begin position="83"/>
        <end position="102"/>
    </location>
</feature>
<feature type="region of interest" description="Disordered" evidence="1">
    <location>
        <begin position="14"/>
        <end position="69"/>
    </location>
</feature>
<keyword evidence="2" id="KW-0472">Membrane</keyword>
<evidence type="ECO:0000256" key="2">
    <source>
        <dbReference type="SAM" id="Phobius"/>
    </source>
</evidence>
<evidence type="ECO:0000313" key="3">
    <source>
        <dbReference type="EMBL" id="KAF1955128.1"/>
    </source>
</evidence>